<comment type="caution">
    <text evidence="1">The sequence shown here is derived from an EMBL/GenBank/DDBJ whole genome shotgun (WGS) entry which is preliminary data.</text>
</comment>
<name>A0AAI8ZRV7_YERFR</name>
<sequence>MKLDKIDQSRFTEYEICMIDDGGIEVGIQLKQSPIYVAERHGRRKKCFSRNTAIRYMAFYMTDKVFKRAGILSRVGETYTTLEDGRIAHNRGEHTIDYIIAHSRCMRRIRRLLAKQREILKWQKKYEKWSSQHIELMKTKPY</sequence>
<dbReference type="EMBL" id="CGCB01000016">
    <property type="protein sequence ID" value="CFR04409.1"/>
    <property type="molecule type" value="Genomic_DNA"/>
</dbReference>
<accession>A0AAI8ZRV7</accession>
<dbReference type="RefSeq" id="WP_050075094.1">
    <property type="nucleotide sequence ID" value="NZ_CABMMF010000016.1"/>
</dbReference>
<organism evidence="1 2">
    <name type="scientific">Yersinia frederiksenii</name>
    <dbReference type="NCBI Taxonomy" id="29484"/>
    <lineage>
        <taxon>Bacteria</taxon>
        <taxon>Pseudomonadati</taxon>
        <taxon>Pseudomonadota</taxon>
        <taxon>Gammaproteobacteria</taxon>
        <taxon>Enterobacterales</taxon>
        <taxon>Yersiniaceae</taxon>
        <taxon>Yersinia</taxon>
    </lineage>
</organism>
<gene>
    <name evidence="1" type="ORF">ERS008524_02615</name>
</gene>
<reference evidence="1 2" key="1">
    <citation type="submission" date="2015-03" db="EMBL/GenBank/DDBJ databases">
        <authorList>
            <consortium name="Pathogen Informatics"/>
            <person name="Murphy D."/>
        </authorList>
    </citation>
    <scope>NUCLEOTIDE SEQUENCE [LARGE SCALE GENOMIC DNA]</scope>
    <source>
        <strain evidence="1 2">3400/83</strain>
    </source>
</reference>
<protein>
    <submittedName>
        <fullName evidence="1">Uncharacterized protein</fullName>
    </submittedName>
</protein>
<proteinExistence type="predicted"/>
<evidence type="ECO:0000313" key="1">
    <source>
        <dbReference type="EMBL" id="CFR04409.1"/>
    </source>
</evidence>
<dbReference type="AlphaFoldDB" id="A0AAI8ZRV7"/>
<evidence type="ECO:0000313" key="2">
    <source>
        <dbReference type="Proteomes" id="UP000046784"/>
    </source>
</evidence>
<dbReference type="Proteomes" id="UP000046784">
    <property type="component" value="Unassembled WGS sequence"/>
</dbReference>